<sequence>MKANMRGYLMFYEQMMMQVPGTDDNIKEDAMCIGCQYHRKDFEYRYCLYTECPYVKGHKTFRKEAYEIGSK</sequence>
<protein>
    <submittedName>
        <fullName evidence="1">Uncharacterized protein</fullName>
    </submittedName>
</protein>
<evidence type="ECO:0000313" key="2">
    <source>
        <dbReference type="Proteomes" id="UP000234840"/>
    </source>
</evidence>
<name>A0A2N5Q034_MEDGN</name>
<comment type="caution">
    <text evidence="1">The sequence shown here is derived from an EMBL/GenBank/DDBJ whole genome shotgun (WGS) entry which is preliminary data.</text>
</comment>
<dbReference type="EMBL" id="NIHW01000016">
    <property type="protein sequence ID" value="PLT87017.1"/>
    <property type="molecule type" value="Genomic_DNA"/>
</dbReference>
<accession>A0A2N5Q034</accession>
<reference evidence="1 2" key="1">
    <citation type="journal article" date="2017" name="Genome Med.">
        <title>A novel Ruminococcus gnavus clade enriched in inflammatory bowel disease patients.</title>
        <authorList>
            <person name="Hall A.B."/>
            <person name="Yassour M."/>
            <person name="Sauk J."/>
            <person name="Garner A."/>
            <person name="Jiang X."/>
            <person name="Arthur T."/>
            <person name="Lagoudas G.K."/>
            <person name="Vatanen T."/>
            <person name="Fornelos N."/>
            <person name="Wilson R."/>
            <person name="Bertha M."/>
            <person name="Cohen M."/>
            <person name="Garber J."/>
            <person name="Khalili H."/>
            <person name="Gevers D."/>
            <person name="Ananthakrishnan A.N."/>
            <person name="Kugathasan S."/>
            <person name="Lander E.S."/>
            <person name="Blainey P."/>
            <person name="Vlamakis H."/>
            <person name="Xavier R.J."/>
            <person name="Huttenhower C."/>
        </authorList>
    </citation>
    <scope>NUCLEOTIDE SEQUENCE [LARGE SCALE GENOMIC DNA]</scope>
    <source>
        <strain evidence="1 2">RJX1128</strain>
    </source>
</reference>
<evidence type="ECO:0000313" key="1">
    <source>
        <dbReference type="EMBL" id="PLT87017.1"/>
    </source>
</evidence>
<gene>
    <name evidence="1" type="ORF">CDL20_07755</name>
</gene>
<dbReference type="AlphaFoldDB" id="A0A2N5Q034"/>
<organism evidence="1 2">
    <name type="scientific">Mediterraneibacter gnavus</name>
    <name type="common">Ruminococcus gnavus</name>
    <dbReference type="NCBI Taxonomy" id="33038"/>
    <lineage>
        <taxon>Bacteria</taxon>
        <taxon>Bacillati</taxon>
        <taxon>Bacillota</taxon>
        <taxon>Clostridia</taxon>
        <taxon>Lachnospirales</taxon>
        <taxon>Lachnospiraceae</taxon>
        <taxon>Mediterraneibacter</taxon>
    </lineage>
</organism>
<dbReference type="Proteomes" id="UP000234840">
    <property type="component" value="Unassembled WGS sequence"/>
</dbReference>
<proteinExistence type="predicted"/>
<dbReference type="RefSeq" id="WP_101882420.1">
    <property type="nucleotide sequence ID" value="NZ_NIHW01000016.1"/>
</dbReference>